<keyword evidence="4" id="KW-1185">Reference proteome</keyword>
<feature type="chain" id="PRO_5022838592" evidence="1">
    <location>
        <begin position="23"/>
        <end position="195"/>
    </location>
</feature>
<keyword evidence="1" id="KW-0732">Signal</keyword>
<feature type="domain" description="ABC-type transport auxiliary lipoprotein component" evidence="2">
    <location>
        <begin position="36"/>
        <end position="184"/>
    </location>
</feature>
<dbReference type="InterPro" id="IPR005586">
    <property type="entry name" value="ABC_trans_aux"/>
</dbReference>
<evidence type="ECO:0000313" key="3">
    <source>
        <dbReference type="EMBL" id="TXS89720.1"/>
    </source>
</evidence>
<evidence type="ECO:0000256" key="1">
    <source>
        <dbReference type="SAM" id="SignalP"/>
    </source>
</evidence>
<evidence type="ECO:0000259" key="2">
    <source>
        <dbReference type="Pfam" id="PF03886"/>
    </source>
</evidence>
<dbReference type="PROSITE" id="PS51257">
    <property type="entry name" value="PROKAR_LIPOPROTEIN"/>
    <property type="match status" value="1"/>
</dbReference>
<dbReference type="SUPFAM" id="SSF159594">
    <property type="entry name" value="XCC0632-like"/>
    <property type="match status" value="1"/>
</dbReference>
<feature type="signal peptide" evidence="1">
    <location>
        <begin position="1"/>
        <end position="22"/>
    </location>
</feature>
<protein>
    <submittedName>
        <fullName evidence="3">Membrane integrity-associated transporter subunit PqiC</fullName>
    </submittedName>
</protein>
<sequence>MIAATQRLPAALLLTLLLTACGSTPQSDYYRLSASGKGGSGDAPSLGIGPIAIPEYLDRNSMVFARGDNQLHIASYQRWAEPLGKGVSRVLGLNLSGALDTQNIRPFPWAASDRPAYAVQVWLLELDASAERTTLVAEWRLHDPREQREIVRRMGRYEDSGSEDGAALAAAYSRLLQRLSDDIAAAVRAEMTAKR</sequence>
<proteinExistence type="predicted"/>
<reference evidence="3 4" key="1">
    <citation type="submission" date="2019-08" db="EMBL/GenBank/DDBJ databases">
        <title>Parahaliea maris sp. nov., isolated from the surface seawater.</title>
        <authorList>
            <person name="Liu Y."/>
        </authorList>
    </citation>
    <scope>NUCLEOTIDE SEQUENCE [LARGE SCALE GENOMIC DNA]</scope>
    <source>
        <strain evidence="3 4">S2-26</strain>
    </source>
</reference>
<dbReference type="EMBL" id="VRYZ01000008">
    <property type="protein sequence ID" value="TXS89720.1"/>
    <property type="molecule type" value="Genomic_DNA"/>
</dbReference>
<dbReference type="Gene3D" id="3.40.50.10610">
    <property type="entry name" value="ABC-type transport auxiliary lipoprotein component"/>
    <property type="match status" value="1"/>
</dbReference>
<dbReference type="RefSeq" id="WP_148065578.1">
    <property type="nucleotide sequence ID" value="NZ_VRYZ01000008.1"/>
</dbReference>
<organism evidence="3 4">
    <name type="scientific">Parahaliea aestuarii</name>
    <dbReference type="NCBI Taxonomy" id="1852021"/>
    <lineage>
        <taxon>Bacteria</taxon>
        <taxon>Pseudomonadati</taxon>
        <taxon>Pseudomonadota</taxon>
        <taxon>Gammaproteobacteria</taxon>
        <taxon>Cellvibrionales</taxon>
        <taxon>Halieaceae</taxon>
        <taxon>Parahaliea</taxon>
    </lineage>
</organism>
<dbReference type="AlphaFoldDB" id="A0A5C8ZQ01"/>
<dbReference type="Proteomes" id="UP000321933">
    <property type="component" value="Unassembled WGS sequence"/>
</dbReference>
<dbReference type="OrthoDB" id="7064073at2"/>
<accession>A0A5C8ZQ01</accession>
<evidence type="ECO:0000313" key="4">
    <source>
        <dbReference type="Proteomes" id="UP000321933"/>
    </source>
</evidence>
<gene>
    <name evidence="3" type="ORF">FVW59_17085</name>
</gene>
<dbReference type="Pfam" id="PF03886">
    <property type="entry name" value="ABC_trans_aux"/>
    <property type="match status" value="1"/>
</dbReference>
<name>A0A5C8ZQ01_9GAMM</name>
<comment type="caution">
    <text evidence="3">The sequence shown here is derived from an EMBL/GenBank/DDBJ whole genome shotgun (WGS) entry which is preliminary data.</text>
</comment>